<proteinExistence type="predicted"/>
<evidence type="ECO:0000259" key="1">
    <source>
        <dbReference type="PROSITE" id="PS51977"/>
    </source>
</evidence>
<dbReference type="InterPro" id="IPR011989">
    <property type="entry name" value="ARM-like"/>
</dbReference>
<dbReference type="AlphaFoldDB" id="A0A518DV10"/>
<accession>A0A518DV10</accession>
<reference evidence="2 3" key="1">
    <citation type="submission" date="2019-02" db="EMBL/GenBank/DDBJ databases">
        <title>Deep-cultivation of Planctomycetes and their phenomic and genomic characterization uncovers novel biology.</title>
        <authorList>
            <person name="Wiegand S."/>
            <person name="Jogler M."/>
            <person name="Boedeker C."/>
            <person name="Pinto D."/>
            <person name="Vollmers J."/>
            <person name="Rivas-Marin E."/>
            <person name="Kohn T."/>
            <person name="Peeters S.H."/>
            <person name="Heuer A."/>
            <person name="Rast P."/>
            <person name="Oberbeckmann S."/>
            <person name="Bunk B."/>
            <person name="Jeske O."/>
            <person name="Meyerdierks A."/>
            <person name="Storesund J.E."/>
            <person name="Kallscheuer N."/>
            <person name="Luecker S."/>
            <person name="Lage O.M."/>
            <person name="Pohl T."/>
            <person name="Merkel B.J."/>
            <person name="Hornburger P."/>
            <person name="Mueller R.-W."/>
            <person name="Bruemmer F."/>
            <person name="Labrenz M."/>
            <person name="Spormann A.M."/>
            <person name="Op den Camp H."/>
            <person name="Overmann J."/>
            <person name="Amann R."/>
            <person name="Jetten M.S.M."/>
            <person name="Mascher T."/>
            <person name="Medema M.H."/>
            <person name="Devos D.P."/>
            <person name="Kaster A.-K."/>
            <person name="Ovreas L."/>
            <person name="Rohde M."/>
            <person name="Galperin M.Y."/>
            <person name="Jogler C."/>
        </authorList>
    </citation>
    <scope>NUCLEOTIDE SEQUENCE [LARGE SCALE GENOMIC DNA]</scope>
    <source>
        <strain evidence="2 3">Pla85_3_4</strain>
    </source>
</reference>
<dbReference type="SMART" id="SM00567">
    <property type="entry name" value="EZ_HEAT"/>
    <property type="match status" value="2"/>
</dbReference>
<dbReference type="PROSITE" id="PS51977">
    <property type="entry name" value="WGR"/>
    <property type="match status" value="1"/>
</dbReference>
<dbReference type="SUPFAM" id="SSF48371">
    <property type="entry name" value="ARM repeat"/>
    <property type="match status" value="1"/>
</dbReference>
<name>A0A518DV10_9BACT</name>
<dbReference type="Gene3D" id="1.25.10.10">
    <property type="entry name" value="Leucine-rich Repeat Variant"/>
    <property type="match status" value="1"/>
</dbReference>
<dbReference type="InterPro" id="IPR008893">
    <property type="entry name" value="WGR_domain"/>
</dbReference>
<keyword evidence="3" id="KW-1185">Reference proteome</keyword>
<sequence length="1023" mass="114183">MKLLRQARLHFREGNSDKVYEVDLCEVGSDQCVVNFRYGRRGSVLRDGSRTPAPITFAAAERLYEDLVASKQAEGYQTAGSAAPVVSSISPAPITAADAPAARFLSRRDQAILDRIKAGPGTRTSHRWPLSRAVWRAGERGITEAAGLLPPLVGKGDRFLDYSIAWSLGRIGDDTTAGALRRLQGDTRQPYMVRRMAAEALRNLSQGDARQAMIKAFVSHLPSALRGLAEQGPASDFTKALVGYLKTARPNDFSVLEAIYLIDSPIVRPGLLEVLRTAPIERNYFQRFRYLFKSAEFRGDAEVFGLLAKRFEKGRSTYRAYRPRTRLYLRRRVWRTLERLAIDRDQAYVPMAVGVLLPFTDEDAQRRREDRLDWTNADGRRGPTTRTLHWDDFGYTWAFNQILFGQSDRYRPRKSVADYVCAESYLPGTAEPGRREELYGALWEQQPEALLRLLLDSQCRPVHGFAVKILRELRPYCQELSVPTLCQLLATRYDVTTRFAFEQIEQRYRPAEPDRDLVLAVMHCDYAPGRAVAQRWINQARDFFFSDAPFLFSLIRSPQPETRTWVRSSLRGLGLSTEVAEAVIGQGVSCLLGLTEDDGDLAHDVAETLLLACGEPLRQISAEVIRDLLAHPLPAVQLFAGALVLQHATLAQNPPAEVLQALLSATDSTVREMGGRIVAGLSDATLKQSPDLVLALLTDAAADVRESLRGTVQRLAVSDPLFGRALVDRIVEQLLTPGLDDGVPRFLSQLLQQDLSSATGHLTADEVWRLLRSRSQQAQEAGGSFLASRLPPESLSAAEVVELASHSLVAVRRAAWRIFEQQLERMRRSLATTVRVLDSSWDDTRSWACDLFRTAFQPGELSPAVLISLCDSTRVDVQQFGKELITRHWNDEHGAEYLRKLSEHPAPSVQLFATNFLERYAGDQADRLRELAPYFLSVLSQVNRGRTAKDRVLRLLAQAAAGSEATASVAADIVARQSATAAIGDRARLIEIMTDIRRRFPEMPLPLQVRPVPVRSRESSHGV</sequence>
<dbReference type="RefSeq" id="WP_145054385.1">
    <property type="nucleotide sequence ID" value="NZ_CP036433.1"/>
</dbReference>
<dbReference type="KEGG" id="lcre:Pla8534_34920"/>
<dbReference type="Gene3D" id="2.20.140.10">
    <property type="entry name" value="WGR domain"/>
    <property type="match status" value="1"/>
</dbReference>
<organism evidence="2 3">
    <name type="scientific">Lignipirellula cremea</name>
    <dbReference type="NCBI Taxonomy" id="2528010"/>
    <lineage>
        <taxon>Bacteria</taxon>
        <taxon>Pseudomonadati</taxon>
        <taxon>Planctomycetota</taxon>
        <taxon>Planctomycetia</taxon>
        <taxon>Pirellulales</taxon>
        <taxon>Pirellulaceae</taxon>
        <taxon>Lignipirellula</taxon>
    </lineage>
</organism>
<gene>
    <name evidence="2" type="ORF">Pla8534_34920</name>
</gene>
<evidence type="ECO:0000313" key="3">
    <source>
        <dbReference type="Proteomes" id="UP000317648"/>
    </source>
</evidence>
<dbReference type="CDD" id="cd07998">
    <property type="entry name" value="WGR_DNA_ligase"/>
    <property type="match status" value="1"/>
</dbReference>
<protein>
    <recommendedName>
        <fullName evidence="1">WGR domain-containing protein</fullName>
    </recommendedName>
</protein>
<dbReference type="InterPro" id="IPR016024">
    <property type="entry name" value="ARM-type_fold"/>
</dbReference>
<evidence type="ECO:0000313" key="2">
    <source>
        <dbReference type="EMBL" id="QDU95675.1"/>
    </source>
</evidence>
<dbReference type="Proteomes" id="UP000317648">
    <property type="component" value="Chromosome"/>
</dbReference>
<dbReference type="EMBL" id="CP036433">
    <property type="protein sequence ID" value="QDU95675.1"/>
    <property type="molecule type" value="Genomic_DNA"/>
</dbReference>
<feature type="domain" description="WGR" evidence="1">
    <location>
        <begin position="1"/>
        <end position="89"/>
    </location>
</feature>
<dbReference type="InterPro" id="IPR004155">
    <property type="entry name" value="PBS_lyase_HEAT"/>
</dbReference>
<dbReference type="OrthoDB" id="2942229at2"/>